<keyword evidence="2" id="KW-0472">Membrane</keyword>
<feature type="region of interest" description="Disordered" evidence="1">
    <location>
        <begin position="1"/>
        <end position="36"/>
    </location>
</feature>
<evidence type="ECO:0000313" key="5">
    <source>
        <dbReference type="Proteomes" id="UP000007305"/>
    </source>
</evidence>
<protein>
    <submittedName>
        <fullName evidence="3 4">Uncharacterized protein</fullName>
    </submittedName>
</protein>
<organism evidence="3">
    <name type="scientific">Zea mays</name>
    <name type="common">Maize</name>
    <dbReference type="NCBI Taxonomy" id="4577"/>
    <lineage>
        <taxon>Eukaryota</taxon>
        <taxon>Viridiplantae</taxon>
        <taxon>Streptophyta</taxon>
        <taxon>Embryophyta</taxon>
        <taxon>Tracheophyta</taxon>
        <taxon>Spermatophyta</taxon>
        <taxon>Magnoliopsida</taxon>
        <taxon>Liliopsida</taxon>
        <taxon>Poales</taxon>
        <taxon>Poaceae</taxon>
        <taxon>PACMAD clade</taxon>
        <taxon>Panicoideae</taxon>
        <taxon>Andropogonodae</taxon>
        <taxon>Andropogoneae</taxon>
        <taxon>Tripsacinae</taxon>
        <taxon>Zea</taxon>
    </lineage>
</organism>
<name>A0A1D6L4B9_MAIZE</name>
<dbReference type="EnsemblPlants" id="Zm00001eb057190_T002">
    <property type="protein sequence ID" value="Zm00001eb057190_P002"/>
    <property type="gene ID" value="Zm00001eb057190"/>
</dbReference>
<evidence type="ECO:0000313" key="4">
    <source>
        <dbReference type="EnsemblPlants" id="Zm00001eb057190_P002"/>
    </source>
</evidence>
<dbReference type="Proteomes" id="UP000007305">
    <property type="component" value="Chromosome 1"/>
</dbReference>
<evidence type="ECO:0000313" key="3">
    <source>
        <dbReference type="EMBL" id="ONM09228.1"/>
    </source>
</evidence>
<evidence type="ECO:0000256" key="2">
    <source>
        <dbReference type="SAM" id="Phobius"/>
    </source>
</evidence>
<reference evidence="4" key="3">
    <citation type="submission" date="2021-05" db="UniProtKB">
        <authorList>
            <consortium name="EnsemblPlants"/>
        </authorList>
    </citation>
    <scope>IDENTIFICATION</scope>
    <source>
        <strain evidence="4">cv. B73</strain>
    </source>
</reference>
<dbReference type="eggNOG" id="ENOG502S2D4">
    <property type="taxonomic scope" value="Eukaryota"/>
</dbReference>
<evidence type="ECO:0007829" key="6">
    <source>
        <dbReference type="PeptideAtlas" id="A0A1D6L4B9"/>
    </source>
</evidence>
<dbReference type="OMA" id="FLYIAKV"/>
<feature type="transmembrane region" description="Helical" evidence="2">
    <location>
        <begin position="141"/>
        <end position="163"/>
    </location>
</feature>
<keyword evidence="2" id="KW-0812">Transmembrane</keyword>
<evidence type="ECO:0000256" key="1">
    <source>
        <dbReference type="SAM" id="MobiDB-lite"/>
    </source>
</evidence>
<dbReference type="PANTHER" id="PTHR36396:SF1">
    <property type="entry name" value="MALTASE-GLUCOAMYLASE, INTESTINAL PROTEIN"/>
    <property type="match status" value="1"/>
</dbReference>
<dbReference type="PaxDb" id="4577-GRMZM2G010037_P01"/>
<dbReference type="AlphaFoldDB" id="A0A1D6L4B9"/>
<keyword evidence="5" id="KW-1185">Reference proteome</keyword>
<dbReference type="SMR" id="A0A1D6L4B9"/>
<keyword evidence="6" id="KW-1267">Proteomics identification</keyword>
<reference evidence="4" key="2">
    <citation type="submission" date="2019-07" db="EMBL/GenBank/DDBJ databases">
        <authorList>
            <person name="Seetharam A."/>
            <person name="Woodhouse M."/>
            <person name="Cannon E."/>
        </authorList>
    </citation>
    <scope>NUCLEOTIDE SEQUENCE [LARGE SCALE GENOMIC DNA]</scope>
    <source>
        <strain evidence="4">cv. B73</strain>
    </source>
</reference>
<sequence length="190" mass="20288">MERRGQQPGDAQQPGKDGAGDSPPPPPPFLEVSCRSSGKVRRFAAGTTARYALHAINRKLGPGAPPALHVEAVRDGEEPVSFGPSAALADYGRGWRLQTVTAHDAPGIHHAPHADTAKQGDRQPSKEDADGTETVRGTCIYVAKIVLAFAFLFLLGGSLTYLLEVIPDMLQTASALELTDFFYDPLTENV</sequence>
<dbReference type="ExpressionAtlas" id="A0A1D6L4B9">
    <property type="expression patterns" value="baseline and differential"/>
</dbReference>
<dbReference type="IntAct" id="A0A1D6L4B9">
    <property type="interactions" value="2"/>
</dbReference>
<dbReference type="Gramene" id="Zm00001eb057190_T002">
    <property type="protein sequence ID" value="Zm00001eb057190_P002"/>
    <property type="gene ID" value="Zm00001eb057190"/>
</dbReference>
<proteinExistence type="evidence at protein level"/>
<dbReference type="OrthoDB" id="1932454at2759"/>
<dbReference type="PANTHER" id="PTHR36396">
    <property type="entry name" value="MALTASE-GLUCOAMYLASE, INTESTINAL PROTEIN"/>
    <property type="match status" value="1"/>
</dbReference>
<keyword evidence="2" id="KW-1133">Transmembrane helix</keyword>
<gene>
    <name evidence="4" type="primary">LOC100276954</name>
    <name evidence="3" type="ORF">ZEAMMB73_Zm00001d034011</name>
</gene>
<dbReference type="KEGG" id="zma:100276954"/>
<dbReference type="EMBL" id="CM007647">
    <property type="protein sequence ID" value="ONM09228.1"/>
    <property type="molecule type" value="Genomic_DNA"/>
</dbReference>
<dbReference type="RefSeq" id="NP_001144114.2">
    <property type="nucleotide sequence ID" value="NM_001150642.2"/>
</dbReference>
<feature type="region of interest" description="Disordered" evidence="1">
    <location>
        <begin position="106"/>
        <end position="131"/>
    </location>
</feature>
<dbReference type="GeneID" id="100276954"/>
<dbReference type="FunCoup" id="A0A1D6L4B9">
    <property type="interactions" value="1901"/>
</dbReference>
<accession>A0A1D6L4B9</accession>
<reference evidence="3 5" key="1">
    <citation type="submission" date="2015-12" db="EMBL/GenBank/DDBJ databases">
        <title>Update maize B73 reference genome by single molecule sequencing technologies.</title>
        <authorList>
            <consortium name="Maize Genome Sequencing Project"/>
            <person name="Ware D."/>
        </authorList>
    </citation>
    <scope>NUCLEOTIDE SEQUENCE [LARGE SCALE GENOMIC DNA]</scope>
    <source>
        <strain evidence="5">cv. B73</strain>
        <tissue evidence="3">Seedling</tissue>
    </source>
</reference>
<feature type="compositionally biased region" description="Basic and acidic residues" evidence="1">
    <location>
        <begin position="112"/>
        <end position="129"/>
    </location>
</feature>